<keyword evidence="2" id="KW-1185">Reference proteome</keyword>
<evidence type="ECO:0008006" key="3">
    <source>
        <dbReference type="Google" id="ProtNLM"/>
    </source>
</evidence>
<reference evidence="2" key="1">
    <citation type="journal article" date="2019" name="Int. J. Syst. Evol. Microbiol.">
        <title>The Global Catalogue of Microorganisms (GCM) 10K type strain sequencing project: providing services to taxonomists for standard genome sequencing and annotation.</title>
        <authorList>
            <consortium name="The Broad Institute Genomics Platform"/>
            <consortium name="The Broad Institute Genome Sequencing Center for Infectious Disease"/>
            <person name="Wu L."/>
            <person name="Ma J."/>
        </authorList>
    </citation>
    <scope>NUCLEOTIDE SEQUENCE [LARGE SCALE GENOMIC DNA]</scope>
    <source>
        <strain evidence="2">CGMCC 1.15942</strain>
    </source>
</reference>
<evidence type="ECO:0000313" key="2">
    <source>
        <dbReference type="Proteomes" id="UP000630615"/>
    </source>
</evidence>
<dbReference type="RefSeq" id="WP_088271978.1">
    <property type="nucleotide sequence ID" value="NZ_BMKI01000015.1"/>
</dbReference>
<protein>
    <recommendedName>
        <fullName evidence="3">DUF4376 domain-containing protein</fullName>
    </recommendedName>
</protein>
<dbReference type="Proteomes" id="UP000630615">
    <property type="component" value="Unassembled WGS sequence"/>
</dbReference>
<sequence length="185" mass="21172">MKLYRVECYRDSDFSTTYWTTDLNKAKQDYDKQKDAWYDEEAYEDDTIELVEIDVPEEVFEEFEDDSTTLKEEVLCIDPNDEDEDGYVSSFWHTKIAMEAWVIATEPDEAVVAYQTTVSDIQDGVSFEVVSDSEFLESFAGTTTEEMPTIERGLTNAALTIKDCLFDLAQNNKTAKILAVDQALI</sequence>
<dbReference type="EMBL" id="BMKI01000015">
    <property type="protein sequence ID" value="GGD03281.1"/>
    <property type="molecule type" value="Genomic_DNA"/>
</dbReference>
<organism evidence="1 2">
    <name type="scientific">Enterococcus wangshanyuanii</name>
    <dbReference type="NCBI Taxonomy" id="2005703"/>
    <lineage>
        <taxon>Bacteria</taxon>
        <taxon>Bacillati</taxon>
        <taxon>Bacillota</taxon>
        <taxon>Bacilli</taxon>
        <taxon>Lactobacillales</taxon>
        <taxon>Enterococcaceae</taxon>
        <taxon>Enterococcus</taxon>
    </lineage>
</organism>
<gene>
    <name evidence="1" type="ORF">GCM10011573_35920</name>
</gene>
<accession>A0ABQ1PT43</accession>
<name>A0ABQ1PT43_9ENTE</name>
<comment type="caution">
    <text evidence="1">The sequence shown here is derived from an EMBL/GenBank/DDBJ whole genome shotgun (WGS) entry which is preliminary data.</text>
</comment>
<evidence type="ECO:0000313" key="1">
    <source>
        <dbReference type="EMBL" id="GGD03281.1"/>
    </source>
</evidence>
<proteinExistence type="predicted"/>